<protein>
    <submittedName>
        <fullName evidence="2">Uncharacterized protein</fullName>
    </submittedName>
</protein>
<evidence type="ECO:0000313" key="3">
    <source>
        <dbReference type="Proteomes" id="UP000054166"/>
    </source>
</evidence>
<keyword evidence="3" id="KW-1185">Reference proteome</keyword>
<organism evidence="2 3">
    <name type="scientific">Piloderma croceum (strain F 1598)</name>
    <dbReference type="NCBI Taxonomy" id="765440"/>
    <lineage>
        <taxon>Eukaryota</taxon>
        <taxon>Fungi</taxon>
        <taxon>Dikarya</taxon>
        <taxon>Basidiomycota</taxon>
        <taxon>Agaricomycotina</taxon>
        <taxon>Agaricomycetes</taxon>
        <taxon>Agaricomycetidae</taxon>
        <taxon>Atheliales</taxon>
        <taxon>Atheliaceae</taxon>
        <taxon>Piloderma</taxon>
    </lineage>
</organism>
<dbReference type="AlphaFoldDB" id="A0A0C3F2T7"/>
<reference evidence="3" key="2">
    <citation type="submission" date="2015-01" db="EMBL/GenBank/DDBJ databases">
        <title>Evolutionary Origins and Diversification of the Mycorrhizal Mutualists.</title>
        <authorList>
            <consortium name="DOE Joint Genome Institute"/>
            <consortium name="Mycorrhizal Genomics Consortium"/>
            <person name="Kohler A."/>
            <person name="Kuo A."/>
            <person name="Nagy L.G."/>
            <person name="Floudas D."/>
            <person name="Copeland A."/>
            <person name="Barry K.W."/>
            <person name="Cichocki N."/>
            <person name="Veneault-Fourrey C."/>
            <person name="LaButti K."/>
            <person name="Lindquist E.A."/>
            <person name="Lipzen A."/>
            <person name="Lundell T."/>
            <person name="Morin E."/>
            <person name="Murat C."/>
            <person name="Riley R."/>
            <person name="Ohm R."/>
            <person name="Sun H."/>
            <person name="Tunlid A."/>
            <person name="Henrissat B."/>
            <person name="Grigoriev I.V."/>
            <person name="Hibbett D.S."/>
            <person name="Martin F."/>
        </authorList>
    </citation>
    <scope>NUCLEOTIDE SEQUENCE [LARGE SCALE GENOMIC DNA]</scope>
    <source>
        <strain evidence="3">F 1598</strain>
    </source>
</reference>
<evidence type="ECO:0000313" key="2">
    <source>
        <dbReference type="EMBL" id="KIM74394.1"/>
    </source>
</evidence>
<name>A0A0C3F2T7_PILCF</name>
<dbReference type="EMBL" id="KN833061">
    <property type="protein sequence ID" value="KIM74394.1"/>
    <property type="molecule type" value="Genomic_DNA"/>
</dbReference>
<feature type="transmembrane region" description="Helical" evidence="1">
    <location>
        <begin position="73"/>
        <end position="90"/>
    </location>
</feature>
<sequence>MDVIAKPSIQYQRLVPSVSSKHAGSVGSQLEFKINMQRQAVGWLYIGGIILRAACHPPYIFYSRVIGRGDGCGFGLLKFGVGICAAYFVFC</sequence>
<keyword evidence="1" id="KW-0812">Transmembrane</keyword>
<keyword evidence="1" id="KW-1133">Transmembrane helix</keyword>
<dbReference type="Proteomes" id="UP000054166">
    <property type="component" value="Unassembled WGS sequence"/>
</dbReference>
<reference evidence="2 3" key="1">
    <citation type="submission" date="2014-04" db="EMBL/GenBank/DDBJ databases">
        <authorList>
            <consortium name="DOE Joint Genome Institute"/>
            <person name="Kuo A."/>
            <person name="Tarkka M."/>
            <person name="Buscot F."/>
            <person name="Kohler A."/>
            <person name="Nagy L.G."/>
            <person name="Floudas D."/>
            <person name="Copeland A."/>
            <person name="Barry K.W."/>
            <person name="Cichocki N."/>
            <person name="Veneault-Fourrey C."/>
            <person name="LaButti K."/>
            <person name="Lindquist E.A."/>
            <person name="Lipzen A."/>
            <person name="Lundell T."/>
            <person name="Morin E."/>
            <person name="Murat C."/>
            <person name="Sun H."/>
            <person name="Tunlid A."/>
            <person name="Henrissat B."/>
            <person name="Grigoriev I.V."/>
            <person name="Hibbett D.S."/>
            <person name="Martin F."/>
            <person name="Nordberg H.P."/>
            <person name="Cantor M.N."/>
            <person name="Hua S.X."/>
        </authorList>
    </citation>
    <scope>NUCLEOTIDE SEQUENCE [LARGE SCALE GENOMIC DNA]</scope>
    <source>
        <strain evidence="2 3">F 1598</strain>
    </source>
</reference>
<dbReference type="InParanoid" id="A0A0C3F2T7"/>
<proteinExistence type="predicted"/>
<keyword evidence="1" id="KW-0472">Membrane</keyword>
<dbReference type="HOGENOM" id="CLU_2427849_0_0_1"/>
<evidence type="ECO:0000256" key="1">
    <source>
        <dbReference type="SAM" id="Phobius"/>
    </source>
</evidence>
<feature type="transmembrane region" description="Helical" evidence="1">
    <location>
        <begin position="40"/>
        <end position="61"/>
    </location>
</feature>
<gene>
    <name evidence="2" type="ORF">PILCRDRAFT_828230</name>
</gene>
<accession>A0A0C3F2T7</accession>